<comment type="similarity">
    <text evidence="14">Belongs to the methylthiotransferase family. MtaB subfamily.</text>
</comment>
<comment type="function">
    <text evidence="2">Catalyzes the methylthiolation of N6-threonylcarbamoyladenosine (t(6)A), leading to the formation of 2-methylthio-N6-threonylcarbamoyladenosine (ms(2)t(6)A) at position 37 in tRNAs that read codons beginning with adenine.</text>
</comment>
<dbReference type="FunFam" id="3.80.30.20:FF:000001">
    <property type="entry name" value="tRNA-2-methylthio-N(6)-dimethylallyladenosine synthase 2"/>
    <property type="match status" value="1"/>
</dbReference>
<dbReference type="InterPro" id="IPR020612">
    <property type="entry name" value="Methylthiotransferase_CS"/>
</dbReference>
<evidence type="ECO:0000256" key="12">
    <source>
        <dbReference type="ARBA" id="ARBA00031213"/>
    </source>
</evidence>
<proteinExistence type="inferred from homology"/>
<evidence type="ECO:0000256" key="7">
    <source>
        <dbReference type="ARBA" id="ARBA00022691"/>
    </source>
</evidence>
<dbReference type="InterPro" id="IPR007197">
    <property type="entry name" value="rSAM"/>
</dbReference>
<keyword evidence="4" id="KW-0004">4Fe-4S</keyword>
<dbReference type="Pfam" id="PF00919">
    <property type="entry name" value="UPF0004"/>
    <property type="match status" value="1"/>
</dbReference>
<dbReference type="Gene3D" id="3.80.30.20">
    <property type="entry name" value="tm_1862 like domain"/>
    <property type="match status" value="1"/>
</dbReference>
<organism evidence="18 19">
    <name type="scientific">Anaerotruncus colihominis</name>
    <dbReference type="NCBI Taxonomy" id="169435"/>
    <lineage>
        <taxon>Bacteria</taxon>
        <taxon>Bacillati</taxon>
        <taxon>Bacillota</taxon>
        <taxon>Clostridia</taxon>
        <taxon>Eubacteriales</taxon>
        <taxon>Oscillospiraceae</taxon>
        <taxon>Anaerotruncus</taxon>
    </lineage>
</organism>
<sequence length="429" mass="47996">MRIAFHTLGCKVNQYETEAMKEQFAAAGHQIVGEEDFADAYVINTCTVTNLADRKSRQYIRRMKKVNPKALVAVTGCYAQVSPQEVQAIAEVDIVAGTGEKQNLLSYIEAGVSSCHVLAYEELTEYQSTGIITSMESRTRVYIKIQEGCNRFCSYCIIPYARGKVRSRTLEEIVEEAKGLIEKGFKEIILTGINTALYGEDLGYDGIEPLIARLSALAGDFRIRLSSLEPTVINKDYVKGLLGYEKLCPHLHLSIQSGADSVLSRMNRHYSREEYLDIVKVLQGFDPLYGITTDIIVGFPGETEDEFADSLRIVDQAGFLKVHVFKYSPRKGTKAADMTEQVGGTVKNARSQRLIEKADAASQQFFEKCTGAVRRVLFEELTEDGLLTGYSDNYVKVYAMGTPEMLNQFYWVKLLEPYQDGMKGEIENG</sequence>
<evidence type="ECO:0000259" key="17">
    <source>
        <dbReference type="PROSITE" id="PS51918"/>
    </source>
</evidence>
<keyword evidence="5" id="KW-0963">Cytoplasm</keyword>
<dbReference type="EMBL" id="QXWK01000001">
    <property type="protein sequence ID" value="NBH60158.1"/>
    <property type="molecule type" value="Genomic_DNA"/>
</dbReference>
<dbReference type="Pfam" id="PF04055">
    <property type="entry name" value="Radical_SAM"/>
    <property type="match status" value="1"/>
</dbReference>
<evidence type="ECO:0000256" key="1">
    <source>
        <dbReference type="ARBA" id="ARBA00001966"/>
    </source>
</evidence>
<dbReference type="NCBIfam" id="TIGR01579">
    <property type="entry name" value="MiaB-like-C"/>
    <property type="match status" value="1"/>
</dbReference>
<dbReference type="AlphaFoldDB" id="A0A845QJ62"/>
<dbReference type="InterPro" id="IPR023404">
    <property type="entry name" value="rSAM_horseshoe"/>
</dbReference>
<keyword evidence="11" id="KW-0411">Iron-sulfur</keyword>
<accession>A0A845QJ62</accession>
<keyword evidence="10" id="KW-0408">Iron</keyword>
<evidence type="ECO:0000313" key="19">
    <source>
        <dbReference type="Proteomes" id="UP000446866"/>
    </source>
</evidence>
<dbReference type="RefSeq" id="WP_160200457.1">
    <property type="nucleotide sequence ID" value="NZ_QXWK01000001.1"/>
</dbReference>
<dbReference type="PROSITE" id="PS01278">
    <property type="entry name" value="MTTASE_RADICAL"/>
    <property type="match status" value="1"/>
</dbReference>
<dbReference type="GO" id="GO:0051539">
    <property type="term" value="F:4 iron, 4 sulfur cluster binding"/>
    <property type="evidence" value="ECO:0007669"/>
    <property type="project" value="UniProtKB-KW"/>
</dbReference>
<comment type="cofactor">
    <cofactor evidence="1">
        <name>[4Fe-4S] cluster</name>
        <dbReference type="ChEBI" id="CHEBI:49883"/>
    </cofactor>
</comment>
<evidence type="ECO:0000313" key="18">
    <source>
        <dbReference type="EMBL" id="NBH60158.1"/>
    </source>
</evidence>
<keyword evidence="19" id="KW-1185">Reference proteome</keyword>
<dbReference type="FunFam" id="3.40.50.12160:FF:000004">
    <property type="entry name" value="Threonylcarbamoyladenosine tRNA methylthiotransferase MtaB"/>
    <property type="match status" value="1"/>
</dbReference>
<keyword evidence="7" id="KW-0949">S-adenosyl-L-methionine</keyword>
<dbReference type="GO" id="GO:0046872">
    <property type="term" value="F:metal ion binding"/>
    <property type="evidence" value="ECO:0007669"/>
    <property type="project" value="UniProtKB-KW"/>
</dbReference>
<dbReference type="NCBIfam" id="TIGR00089">
    <property type="entry name" value="MiaB/RimO family radical SAM methylthiotransferase"/>
    <property type="match status" value="1"/>
</dbReference>
<reference evidence="18 19" key="1">
    <citation type="submission" date="2018-08" db="EMBL/GenBank/DDBJ databases">
        <title>Murine metabolic-syndrome-specific gut microbial biobank.</title>
        <authorList>
            <person name="Liu C."/>
        </authorList>
    </citation>
    <scope>NUCLEOTIDE SEQUENCE [LARGE SCALE GENOMIC DNA]</scope>
    <source>
        <strain evidence="18 19">28</strain>
    </source>
</reference>
<evidence type="ECO:0000256" key="8">
    <source>
        <dbReference type="ARBA" id="ARBA00022694"/>
    </source>
</evidence>
<evidence type="ECO:0000256" key="9">
    <source>
        <dbReference type="ARBA" id="ARBA00022723"/>
    </source>
</evidence>
<evidence type="ECO:0000256" key="11">
    <source>
        <dbReference type="ARBA" id="ARBA00023014"/>
    </source>
</evidence>
<evidence type="ECO:0000256" key="2">
    <source>
        <dbReference type="ARBA" id="ARBA00002399"/>
    </source>
</evidence>
<dbReference type="GO" id="GO:0035598">
    <property type="term" value="F:tRNA (N(6)-L-threonylcarbamoyladenosine(37)-C(2))-methylthiotransferase activity"/>
    <property type="evidence" value="ECO:0007669"/>
    <property type="project" value="UniProtKB-EC"/>
</dbReference>
<dbReference type="SFLD" id="SFLDG01082">
    <property type="entry name" value="B12-binding_domain_containing"/>
    <property type="match status" value="1"/>
</dbReference>
<dbReference type="CDD" id="cd01335">
    <property type="entry name" value="Radical_SAM"/>
    <property type="match status" value="1"/>
</dbReference>
<dbReference type="Gene3D" id="3.40.50.12160">
    <property type="entry name" value="Methylthiotransferase, N-terminal domain"/>
    <property type="match status" value="1"/>
</dbReference>
<dbReference type="SFLD" id="SFLDF00295">
    <property type="entry name" value="threonylcarbamoyladenosine_tRN"/>
    <property type="match status" value="1"/>
</dbReference>
<dbReference type="InterPro" id="IPR006638">
    <property type="entry name" value="Elp3/MiaA/NifB-like_rSAM"/>
</dbReference>
<dbReference type="Proteomes" id="UP000446866">
    <property type="component" value="Unassembled WGS sequence"/>
</dbReference>
<evidence type="ECO:0000256" key="5">
    <source>
        <dbReference type="ARBA" id="ARBA00022490"/>
    </source>
</evidence>
<dbReference type="InterPro" id="IPR006467">
    <property type="entry name" value="MiaB-like_bact"/>
</dbReference>
<dbReference type="PANTHER" id="PTHR11918:SF45">
    <property type="entry name" value="THREONYLCARBAMOYLADENOSINE TRNA METHYLTHIOTRANSFERASE"/>
    <property type="match status" value="1"/>
</dbReference>
<dbReference type="PROSITE" id="PS51918">
    <property type="entry name" value="RADICAL_SAM"/>
    <property type="match status" value="1"/>
</dbReference>
<dbReference type="PROSITE" id="PS51449">
    <property type="entry name" value="MTTASE_N"/>
    <property type="match status" value="1"/>
</dbReference>
<feature type="domain" description="Radical SAM core" evidence="17">
    <location>
        <begin position="135"/>
        <end position="364"/>
    </location>
</feature>
<dbReference type="SFLD" id="SFLDS00029">
    <property type="entry name" value="Radical_SAM"/>
    <property type="match status" value="1"/>
</dbReference>
<feature type="domain" description="MTTase N-terminal" evidence="16">
    <location>
        <begin position="1"/>
        <end position="113"/>
    </location>
</feature>
<dbReference type="InterPro" id="IPR038135">
    <property type="entry name" value="Methylthiotransferase_N_sf"/>
</dbReference>
<gene>
    <name evidence="18" type="primary">mtaB</name>
    <name evidence="18" type="ORF">D0435_00515</name>
</gene>
<dbReference type="SFLD" id="SFLDG01061">
    <property type="entry name" value="methylthiotransferase"/>
    <property type="match status" value="1"/>
</dbReference>
<keyword evidence="8" id="KW-0819">tRNA processing</keyword>
<name>A0A845QJ62_9FIRM</name>
<dbReference type="EC" id="2.8.4.5" evidence="3"/>
<comment type="catalytic activity">
    <reaction evidence="13">
        <text>N(6)-L-threonylcarbamoyladenosine(37) in tRNA + (sulfur carrier)-SH + AH2 + 2 S-adenosyl-L-methionine = 2-methylsulfanyl-N(6)-L-threonylcarbamoyladenosine(37) in tRNA + (sulfur carrier)-H + 5'-deoxyadenosine + L-methionine + A + S-adenosyl-L-homocysteine + 2 H(+)</text>
        <dbReference type="Rhea" id="RHEA:37075"/>
        <dbReference type="Rhea" id="RHEA-COMP:10163"/>
        <dbReference type="Rhea" id="RHEA-COMP:11092"/>
        <dbReference type="Rhea" id="RHEA-COMP:14737"/>
        <dbReference type="Rhea" id="RHEA-COMP:14739"/>
        <dbReference type="ChEBI" id="CHEBI:13193"/>
        <dbReference type="ChEBI" id="CHEBI:15378"/>
        <dbReference type="ChEBI" id="CHEBI:17319"/>
        <dbReference type="ChEBI" id="CHEBI:17499"/>
        <dbReference type="ChEBI" id="CHEBI:29917"/>
        <dbReference type="ChEBI" id="CHEBI:57844"/>
        <dbReference type="ChEBI" id="CHEBI:57856"/>
        <dbReference type="ChEBI" id="CHEBI:59789"/>
        <dbReference type="ChEBI" id="CHEBI:64428"/>
        <dbReference type="ChEBI" id="CHEBI:74418"/>
        <dbReference type="ChEBI" id="CHEBI:74420"/>
        <dbReference type="EC" id="2.8.4.5"/>
    </reaction>
</comment>
<evidence type="ECO:0000256" key="13">
    <source>
        <dbReference type="ARBA" id="ARBA00051661"/>
    </source>
</evidence>
<dbReference type="InterPro" id="IPR013848">
    <property type="entry name" value="Methylthiotransferase_N"/>
</dbReference>
<evidence type="ECO:0000256" key="10">
    <source>
        <dbReference type="ARBA" id="ARBA00023004"/>
    </source>
</evidence>
<dbReference type="InterPro" id="IPR005839">
    <property type="entry name" value="Methylthiotransferase"/>
</dbReference>
<dbReference type="InterPro" id="IPR058240">
    <property type="entry name" value="rSAM_sf"/>
</dbReference>
<evidence type="ECO:0000256" key="6">
    <source>
        <dbReference type="ARBA" id="ARBA00022679"/>
    </source>
</evidence>
<keyword evidence="9" id="KW-0479">Metal-binding</keyword>
<evidence type="ECO:0000256" key="15">
    <source>
        <dbReference type="ARBA" id="ARBA00069898"/>
    </source>
</evidence>
<dbReference type="PANTHER" id="PTHR11918">
    <property type="entry name" value="RADICAL SAM PROTEINS"/>
    <property type="match status" value="1"/>
</dbReference>
<keyword evidence="6 18" id="KW-0808">Transferase</keyword>
<dbReference type="InterPro" id="IPR034557">
    <property type="entry name" value="ThrcA_tRNA_MEthiotransferase"/>
</dbReference>
<evidence type="ECO:0000259" key="16">
    <source>
        <dbReference type="PROSITE" id="PS51449"/>
    </source>
</evidence>
<protein>
    <recommendedName>
        <fullName evidence="15">Threonylcarbamoyladenosine tRNA methylthiotransferase MtaB</fullName>
        <ecNumber evidence="3">2.8.4.5</ecNumber>
    </recommendedName>
    <alternativeName>
        <fullName evidence="12">tRNA-t(6)A37 methylthiotransferase</fullName>
    </alternativeName>
</protein>
<evidence type="ECO:0000256" key="4">
    <source>
        <dbReference type="ARBA" id="ARBA00022485"/>
    </source>
</evidence>
<comment type="caution">
    <text evidence="18">The sequence shown here is derived from an EMBL/GenBank/DDBJ whole genome shotgun (WGS) entry which is preliminary data.</text>
</comment>
<evidence type="ECO:0000256" key="3">
    <source>
        <dbReference type="ARBA" id="ARBA00013273"/>
    </source>
</evidence>
<dbReference type="SMART" id="SM00729">
    <property type="entry name" value="Elp3"/>
    <property type="match status" value="1"/>
</dbReference>
<dbReference type="SUPFAM" id="SSF102114">
    <property type="entry name" value="Radical SAM enzymes"/>
    <property type="match status" value="1"/>
</dbReference>
<evidence type="ECO:0000256" key="14">
    <source>
        <dbReference type="ARBA" id="ARBA00061574"/>
    </source>
</evidence>